<evidence type="ECO:0000313" key="2">
    <source>
        <dbReference type="Proteomes" id="UP001055286"/>
    </source>
</evidence>
<sequence length="59" mass="6448">MNIQNTIREAIVAELRRQAEAGEDAPMIEIRDDEFVVINGRIDLDALIMVVEGALVGGP</sequence>
<evidence type="ECO:0000313" key="1">
    <source>
        <dbReference type="EMBL" id="GJD65628.1"/>
    </source>
</evidence>
<dbReference type="AlphaFoldDB" id="A0AA37HGV0"/>
<dbReference type="RefSeq" id="WP_238193021.1">
    <property type="nucleotide sequence ID" value="NZ_BPQJ01000044.1"/>
</dbReference>
<keyword evidence="2" id="KW-1185">Reference proteome</keyword>
<reference evidence="1" key="2">
    <citation type="submission" date="2021-08" db="EMBL/GenBank/DDBJ databases">
        <authorList>
            <person name="Tani A."/>
            <person name="Ola A."/>
            <person name="Ogura Y."/>
            <person name="Katsura K."/>
            <person name="Hayashi T."/>
        </authorList>
    </citation>
    <scope>NUCLEOTIDE SEQUENCE</scope>
    <source>
        <strain evidence="1">JCM 32048</strain>
    </source>
</reference>
<name>A0AA37HGV0_9HYPH</name>
<reference evidence="1" key="1">
    <citation type="journal article" date="2016" name="Front. Microbiol.">
        <title>Genome Sequence of the Piezophilic, Mesophilic Sulfate-Reducing Bacterium Desulfovibrio indicus J2T.</title>
        <authorList>
            <person name="Cao J."/>
            <person name="Maignien L."/>
            <person name="Shao Z."/>
            <person name="Alain K."/>
            <person name="Jebbar M."/>
        </authorList>
    </citation>
    <scope>NUCLEOTIDE SEQUENCE</scope>
    <source>
        <strain evidence="1">JCM 32048</strain>
    </source>
</reference>
<gene>
    <name evidence="1" type="ORF">MPEAHAMD_5823</name>
</gene>
<organism evidence="1 2">
    <name type="scientific">Methylobacterium frigidaeris</name>
    <dbReference type="NCBI Taxonomy" id="2038277"/>
    <lineage>
        <taxon>Bacteria</taxon>
        <taxon>Pseudomonadati</taxon>
        <taxon>Pseudomonadota</taxon>
        <taxon>Alphaproteobacteria</taxon>
        <taxon>Hyphomicrobiales</taxon>
        <taxon>Methylobacteriaceae</taxon>
        <taxon>Methylobacterium</taxon>
    </lineage>
</organism>
<accession>A0AA37HGV0</accession>
<proteinExistence type="predicted"/>
<comment type="caution">
    <text evidence="1">The sequence shown here is derived from an EMBL/GenBank/DDBJ whole genome shotgun (WGS) entry which is preliminary data.</text>
</comment>
<dbReference type="EMBL" id="BPQJ01000044">
    <property type="protein sequence ID" value="GJD65628.1"/>
    <property type="molecule type" value="Genomic_DNA"/>
</dbReference>
<protein>
    <submittedName>
        <fullName evidence="1">Uncharacterized protein</fullName>
    </submittedName>
</protein>
<dbReference type="Proteomes" id="UP001055286">
    <property type="component" value="Unassembled WGS sequence"/>
</dbReference>